<protein>
    <submittedName>
        <fullName evidence="1">Type VI secretion system baseplate subunit TssG</fullName>
    </submittedName>
</protein>
<dbReference type="Proteomes" id="UP000256478">
    <property type="component" value="Unassembled WGS sequence"/>
</dbReference>
<dbReference type="NCBIfam" id="TIGR03347">
    <property type="entry name" value="VI_chp_1"/>
    <property type="match status" value="1"/>
</dbReference>
<dbReference type="InterPro" id="IPR010732">
    <property type="entry name" value="T6SS_TssG-like"/>
</dbReference>
<gene>
    <name evidence="1" type="primary">tssG</name>
    <name evidence="1" type="ORF">DXX93_14725</name>
</gene>
<dbReference type="EMBL" id="QUOU01000001">
    <property type="protein sequence ID" value="REL27686.1"/>
    <property type="molecule type" value="Genomic_DNA"/>
</dbReference>
<evidence type="ECO:0000313" key="1">
    <source>
        <dbReference type="EMBL" id="REL27686.1"/>
    </source>
</evidence>
<dbReference type="AlphaFoldDB" id="A0A3E0TSR7"/>
<dbReference type="PANTHER" id="PTHR35564:SF4">
    <property type="entry name" value="CYTOPLASMIC PROTEIN"/>
    <property type="match status" value="1"/>
</dbReference>
<organism evidence="1 2">
    <name type="scientific">Thalassotalea euphylliae</name>
    <dbReference type="NCBI Taxonomy" id="1655234"/>
    <lineage>
        <taxon>Bacteria</taxon>
        <taxon>Pseudomonadati</taxon>
        <taxon>Pseudomonadota</taxon>
        <taxon>Gammaproteobacteria</taxon>
        <taxon>Alteromonadales</taxon>
        <taxon>Colwelliaceae</taxon>
        <taxon>Thalassotalea</taxon>
    </lineage>
</organism>
<dbReference type="PANTHER" id="PTHR35564">
    <property type="match status" value="1"/>
</dbReference>
<dbReference type="Pfam" id="PF06996">
    <property type="entry name" value="T6SS_TssG"/>
    <property type="match status" value="1"/>
</dbReference>
<evidence type="ECO:0000313" key="2">
    <source>
        <dbReference type="Proteomes" id="UP000256478"/>
    </source>
</evidence>
<comment type="caution">
    <text evidence="1">The sequence shown here is derived from an EMBL/GenBank/DDBJ whole genome shotgun (WGS) entry which is preliminary data.</text>
</comment>
<accession>A0A3E0TSR7</accession>
<dbReference type="OrthoDB" id="1523296at2"/>
<proteinExistence type="predicted"/>
<sequence>MANQNGNENAFIKQLKDDHQQRDMFELFALMRAIESRALLSQPLGHSKTPRDDVARFGQSPLSAFHAAAISNISLSTKIGKYKIKNSYWGLFGHNGALPSHLTEYAQERISKHKDDTLCEFLDIFHHRLICLYYRAWKTGYPAIQFDHMQTNQFVQQLSALARSESGALSTDIHPQATSDSSPAHQRGLYFAGLLTHKNLGAKAVQQILSDLFSVAVIVNEFQASWLTIARRDRSVLTKSGTANNKLKHNAIIGKRTFQRSYKVTVELAALKLEQYTQFLPNHAQGKALKRWINQLISPDITVDVTLNLASGECCSSRLSQQTRLGYTSWLQPQSQKNNSSAFNKTYAVMRH</sequence>
<name>A0A3E0TSR7_9GAMM</name>
<dbReference type="RefSeq" id="WP_116008756.1">
    <property type="nucleotide sequence ID" value="NZ_QUOU01000001.1"/>
</dbReference>
<reference evidence="1 2" key="1">
    <citation type="submission" date="2018-08" db="EMBL/GenBank/DDBJ databases">
        <title>Thalassotalea euphylliae genome.</title>
        <authorList>
            <person name="Summers S."/>
            <person name="Rice S.A."/>
            <person name="Freckelton M.L."/>
            <person name="Nedved B.T."/>
            <person name="Hadfield M.G."/>
        </authorList>
    </citation>
    <scope>NUCLEOTIDE SEQUENCE [LARGE SCALE GENOMIC DNA]</scope>
    <source>
        <strain evidence="1 2">H1</strain>
    </source>
</reference>